<evidence type="ECO:0000256" key="2">
    <source>
        <dbReference type="ARBA" id="ARBA00023125"/>
    </source>
</evidence>
<evidence type="ECO:0000313" key="6">
    <source>
        <dbReference type="Proteomes" id="UP000238312"/>
    </source>
</evidence>
<comment type="caution">
    <text evidence="5">The sequence shown here is derived from an EMBL/GenBank/DDBJ whole genome shotgun (WGS) entry which is preliminary data.</text>
</comment>
<reference evidence="5 6" key="1">
    <citation type="submission" date="2018-03" db="EMBL/GenBank/DDBJ databases">
        <title>Genomic Encyclopedia of Type Strains, Phase III (KMG-III): the genomes of soil and plant-associated and newly described type strains.</title>
        <authorList>
            <person name="Whitman W."/>
        </authorList>
    </citation>
    <scope>NUCLEOTIDE SEQUENCE [LARGE SCALE GENOMIC DNA]</scope>
    <source>
        <strain evidence="5 6">CGMCC 4.7104</strain>
    </source>
</reference>
<name>A0A2T0NCC9_9ACTN</name>
<dbReference type="Gene3D" id="3.40.50.2300">
    <property type="match status" value="1"/>
</dbReference>
<dbReference type="Proteomes" id="UP000238312">
    <property type="component" value="Unassembled WGS sequence"/>
</dbReference>
<dbReference type="SMART" id="SM00421">
    <property type="entry name" value="HTH_LUXR"/>
    <property type="match status" value="1"/>
</dbReference>
<keyword evidence="6" id="KW-1185">Reference proteome</keyword>
<evidence type="ECO:0000259" key="4">
    <source>
        <dbReference type="PROSITE" id="PS50043"/>
    </source>
</evidence>
<protein>
    <submittedName>
        <fullName evidence="5">Two-component system nitrate/nitrite response regulator NarL</fullName>
    </submittedName>
</protein>
<keyword evidence="1" id="KW-0805">Transcription regulation</keyword>
<dbReference type="Pfam" id="PF00196">
    <property type="entry name" value="GerE"/>
    <property type="match status" value="1"/>
</dbReference>
<dbReference type="PANTHER" id="PTHR44688:SF16">
    <property type="entry name" value="DNA-BINDING TRANSCRIPTIONAL ACTIVATOR DEVR_DOSR"/>
    <property type="match status" value="1"/>
</dbReference>
<proteinExistence type="predicted"/>
<dbReference type="CDD" id="cd06170">
    <property type="entry name" value="LuxR_C_like"/>
    <property type="match status" value="1"/>
</dbReference>
<dbReference type="AlphaFoldDB" id="A0A2T0NCC9"/>
<keyword evidence="2" id="KW-0238">DNA-binding</keyword>
<dbReference type="RefSeq" id="WP_181306928.1">
    <property type="nucleotide sequence ID" value="NZ_JBFAIB010000002.1"/>
</dbReference>
<evidence type="ECO:0000313" key="5">
    <source>
        <dbReference type="EMBL" id="PRX70536.1"/>
    </source>
</evidence>
<dbReference type="SUPFAM" id="SSF46894">
    <property type="entry name" value="C-terminal effector domain of the bipartite response regulators"/>
    <property type="match status" value="1"/>
</dbReference>
<gene>
    <name evidence="5" type="ORF">B0I32_101631</name>
</gene>
<sequence>MPETVTSSPINGNASLSVALHIGSDVIAHGLEVVLQQIAGVRSVQRVDLRSLPGLIEDDETDVLVVSFDLWSDLEGIWDPTDHRTKILVTGSDLHTREIESFSSLPVDGFLALEYISAERLNDTLGRLVNGEVPLPSELAYRLLNEAYPVVTRRRRAHVELTAREKQTLALLVKGMSNKQIARGLGISTHGAKRLVTAILLKMGVPNRTAAAVQAIDSGLVPERSTGDSG</sequence>
<dbReference type="InterPro" id="IPR016032">
    <property type="entry name" value="Sig_transdc_resp-reg_C-effctor"/>
</dbReference>
<dbReference type="PANTHER" id="PTHR44688">
    <property type="entry name" value="DNA-BINDING TRANSCRIPTIONAL ACTIVATOR DEVR_DOSR"/>
    <property type="match status" value="1"/>
</dbReference>
<accession>A0A2T0NCC9</accession>
<dbReference type="GO" id="GO:0006355">
    <property type="term" value="P:regulation of DNA-templated transcription"/>
    <property type="evidence" value="ECO:0007669"/>
    <property type="project" value="InterPro"/>
</dbReference>
<dbReference type="EMBL" id="PVNG01000001">
    <property type="protein sequence ID" value="PRX70536.1"/>
    <property type="molecule type" value="Genomic_DNA"/>
</dbReference>
<organism evidence="5 6">
    <name type="scientific">Nonomuraea fuscirosea</name>
    <dbReference type="NCBI Taxonomy" id="1291556"/>
    <lineage>
        <taxon>Bacteria</taxon>
        <taxon>Bacillati</taxon>
        <taxon>Actinomycetota</taxon>
        <taxon>Actinomycetes</taxon>
        <taxon>Streptosporangiales</taxon>
        <taxon>Streptosporangiaceae</taxon>
        <taxon>Nonomuraea</taxon>
    </lineage>
</organism>
<dbReference type="GO" id="GO:0003677">
    <property type="term" value="F:DNA binding"/>
    <property type="evidence" value="ECO:0007669"/>
    <property type="project" value="UniProtKB-KW"/>
</dbReference>
<dbReference type="PROSITE" id="PS50043">
    <property type="entry name" value="HTH_LUXR_2"/>
    <property type="match status" value="1"/>
</dbReference>
<evidence type="ECO:0000256" key="3">
    <source>
        <dbReference type="ARBA" id="ARBA00023163"/>
    </source>
</evidence>
<evidence type="ECO:0000256" key="1">
    <source>
        <dbReference type="ARBA" id="ARBA00023015"/>
    </source>
</evidence>
<dbReference type="PRINTS" id="PR00038">
    <property type="entry name" value="HTHLUXR"/>
</dbReference>
<dbReference type="InterPro" id="IPR000792">
    <property type="entry name" value="Tscrpt_reg_LuxR_C"/>
</dbReference>
<keyword evidence="3" id="KW-0804">Transcription</keyword>
<feature type="domain" description="HTH luxR-type" evidence="4">
    <location>
        <begin position="154"/>
        <end position="219"/>
    </location>
</feature>